<dbReference type="HOGENOM" id="CLU_027158_0_0_6"/>
<evidence type="ECO:0000313" key="5">
    <source>
        <dbReference type="EMBL" id="AJQ97976.1"/>
    </source>
</evidence>
<feature type="active site" description="Nucleophile" evidence="3">
    <location>
        <position position="98"/>
    </location>
</feature>
<feature type="active site" description="Proton donor" evidence="3">
    <location>
        <position position="164"/>
    </location>
</feature>
<dbReference type="Gene3D" id="1.50.10.10">
    <property type="match status" value="1"/>
</dbReference>
<organism evidence="5 6">
    <name type="scientific">Gynuella sunshinyii YC6258</name>
    <dbReference type="NCBI Taxonomy" id="1445510"/>
    <lineage>
        <taxon>Bacteria</taxon>
        <taxon>Pseudomonadati</taxon>
        <taxon>Pseudomonadota</taxon>
        <taxon>Gammaproteobacteria</taxon>
        <taxon>Oceanospirillales</taxon>
        <taxon>Saccharospirillaceae</taxon>
        <taxon>Gynuella</taxon>
    </lineage>
</organism>
<feature type="binding site" evidence="4">
    <location>
        <position position="164"/>
    </location>
    <ligand>
        <name>substrate</name>
    </ligand>
</feature>
<dbReference type="InterPro" id="IPR012341">
    <property type="entry name" value="6hp_glycosidase-like_sf"/>
</dbReference>
<dbReference type="KEGG" id="gsn:YC6258_05952"/>
<name>A0A0C5VV11_9GAMM</name>
<feature type="binding site" evidence="4">
    <location>
        <position position="240"/>
    </location>
    <ligand>
        <name>substrate</name>
    </ligand>
</feature>
<accession>A0A0C5VV11</accession>
<dbReference type="EMBL" id="CP007142">
    <property type="protein sequence ID" value="AJQ97976.1"/>
    <property type="molecule type" value="Genomic_DNA"/>
</dbReference>
<dbReference type="PANTHER" id="PTHR36845">
    <property type="entry name" value="HYDROLASE, PUTATIVE (AFU_ORTHOLOGUE AFUA_7G05090)-RELATED"/>
    <property type="match status" value="1"/>
</dbReference>
<reference evidence="5 6" key="1">
    <citation type="submission" date="2014-01" db="EMBL/GenBank/DDBJ databases">
        <title>Full genme sequencing of cellulolytic bacterium Gynuella sunshinyii YC6258T gen. nov., sp. nov.</title>
        <authorList>
            <person name="Khan H."/>
            <person name="Chung E.J."/>
            <person name="Chung Y.R."/>
        </authorList>
    </citation>
    <scope>NUCLEOTIDE SEQUENCE [LARGE SCALE GENOMIC DNA]</scope>
    <source>
        <strain evidence="5 6">YC6258</strain>
    </source>
</reference>
<dbReference type="Pfam" id="PF07470">
    <property type="entry name" value="Glyco_hydro_88"/>
    <property type="match status" value="1"/>
</dbReference>
<evidence type="ECO:0000256" key="3">
    <source>
        <dbReference type="PIRSR" id="PIRSR610905-1"/>
    </source>
</evidence>
<feature type="binding site" evidence="4">
    <location>
        <position position="224"/>
    </location>
    <ligand>
        <name>substrate</name>
    </ligand>
</feature>
<dbReference type="RefSeq" id="WP_044619580.1">
    <property type="nucleotide sequence ID" value="NZ_CP007142.1"/>
</dbReference>
<dbReference type="OrthoDB" id="428577at2"/>
<dbReference type="InterPro" id="IPR052369">
    <property type="entry name" value="UG_Glycosaminoglycan_Hydrolase"/>
</dbReference>
<feature type="binding site" evidence="4">
    <location>
        <position position="236"/>
    </location>
    <ligand>
        <name>substrate</name>
    </ligand>
</feature>
<dbReference type="AlphaFoldDB" id="A0A0C5VV11"/>
<comment type="similarity">
    <text evidence="2">Belongs to the glycosyl hydrolase 88 family.</text>
</comment>
<dbReference type="SUPFAM" id="SSF48208">
    <property type="entry name" value="Six-hairpin glycosidases"/>
    <property type="match status" value="1"/>
</dbReference>
<dbReference type="GO" id="GO:0052757">
    <property type="term" value="F:chondroitin hydrolase activity"/>
    <property type="evidence" value="ECO:0007669"/>
    <property type="project" value="TreeGrafter"/>
</dbReference>
<proteinExistence type="inferred from homology"/>
<dbReference type="STRING" id="1445510.YC6258_05952"/>
<sequence length="382" mass="43049">MSQHQTSHSTPTASALDRAVNAIRKNLDQVGTRFPKIGAGPGLKYADCDNDDWVEGFWPGQIWLAYSLTQDPVFKDKAILFRHYFQQRLERPEGYIHDFGFMYSLTCVADYQQTGNAEARETALRAARILAGRFNPKGRFIQAWNENDESRQQVYSNRGKMIIDCMENMPLLYWASRETGDSQFSDIAAAHVESTIQHLIRPDYSTGHTFNFNPDSGEPLAITTAQGYADSSCWARGQAWSIHGFCYMFLNTRDQRYLGLACRLADYALERLPANGVPVWDFDLPADQPQYVDSSAAAIYAAGLLLLAELTPAGTPYRKVADTILDTLNREYSLADQPEAEGLLAHGASHVSKGLYDNMLPYGDYFYLEALARQQGHKTFFW</sequence>
<dbReference type="GO" id="GO:0000272">
    <property type="term" value="P:polysaccharide catabolic process"/>
    <property type="evidence" value="ECO:0007669"/>
    <property type="project" value="TreeGrafter"/>
</dbReference>
<evidence type="ECO:0000256" key="1">
    <source>
        <dbReference type="ARBA" id="ARBA00022801"/>
    </source>
</evidence>
<keyword evidence="1" id="KW-0378">Hydrolase</keyword>
<dbReference type="InterPro" id="IPR010905">
    <property type="entry name" value="Glyco_hydro_88"/>
</dbReference>
<evidence type="ECO:0000256" key="4">
    <source>
        <dbReference type="PIRSR" id="PIRSR610905-2"/>
    </source>
</evidence>
<keyword evidence="6" id="KW-1185">Reference proteome</keyword>
<evidence type="ECO:0000313" key="6">
    <source>
        <dbReference type="Proteomes" id="UP000032266"/>
    </source>
</evidence>
<protein>
    <submittedName>
        <fullName evidence="5">Thioredoxin domain-containing protein</fullName>
    </submittedName>
</protein>
<dbReference type="PATRIC" id="fig|1445510.3.peg.5909"/>
<dbReference type="InterPro" id="IPR008928">
    <property type="entry name" value="6-hairpin_glycosidase_sf"/>
</dbReference>
<gene>
    <name evidence="5" type="ORF">YC6258_05952</name>
</gene>
<evidence type="ECO:0000256" key="2">
    <source>
        <dbReference type="ARBA" id="ARBA00038358"/>
    </source>
</evidence>
<dbReference type="Proteomes" id="UP000032266">
    <property type="component" value="Chromosome"/>
</dbReference>
<feature type="binding site" evidence="4">
    <location>
        <position position="98"/>
    </location>
    <ligand>
        <name>substrate</name>
    </ligand>
</feature>
<dbReference type="PANTHER" id="PTHR36845:SF1">
    <property type="entry name" value="HYDROLASE, PUTATIVE (AFU_ORTHOLOGUE AFUA_7G05090)-RELATED"/>
    <property type="match status" value="1"/>
</dbReference>